<dbReference type="RefSeq" id="XP_022335931.1">
    <property type="nucleotide sequence ID" value="XM_022480223.1"/>
</dbReference>
<protein>
    <submittedName>
        <fullName evidence="2">Integrin beta-5-like</fullName>
    </submittedName>
</protein>
<keyword evidence="1" id="KW-1185">Reference proteome</keyword>
<sequence length="136" mass="15049">MKLKALPLVKSCSYDKECASTICPGDQTPYCHDGECHCHLAHECHNNSDCTCAESEVPSCDQHHCHCDKVLSFAKPCFSDKECAATMICPGDQSPYCHDGECHCHLAHECHNNSDCTCAESEVPSCDRNHCHCEPY</sequence>
<gene>
    <name evidence="2" type="primary">LOC111132420</name>
</gene>
<dbReference type="AlphaFoldDB" id="A0A8B8E8X7"/>
<accession>A0A8B8E8X7</accession>
<dbReference type="Proteomes" id="UP000694844">
    <property type="component" value="Chromosome 5"/>
</dbReference>
<organism evidence="1 2">
    <name type="scientific">Crassostrea virginica</name>
    <name type="common">Eastern oyster</name>
    <dbReference type="NCBI Taxonomy" id="6565"/>
    <lineage>
        <taxon>Eukaryota</taxon>
        <taxon>Metazoa</taxon>
        <taxon>Spiralia</taxon>
        <taxon>Lophotrochozoa</taxon>
        <taxon>Mollusca</taxon>
        <taxon>Bivalvia</taxon>
        <taxon>Autobranchia</taxon>
        <taxon>Pteriomorphia</taxon>
        <taxon>Ostreida</taxon>
        <taxon>Ostreoidea</taxon>
        <taxon>Ostreidae</taxon>
        <taxon>Crassostrea</taxon>
    </lineage>
</organism>
<evidence type="ECO:0000313" key="1">
    <source>
        <dbReference type="Proteomes" id="UP000694844"/>
    </source>
</evidence>
<dbReference type="KEGG" id="cvn:111132420"/>
<evidence type="ECO:0000313" key="2">
    <source>
        <dbReference type="RefSeq" id="XP_022335931.1"/>
    </source>
</evidence>
<proteinExistence type="predicted"/>
<dbReference type="GeneID" id="111132420"/>
<reference evidence="2" key="1">
    <citation type="submission" date="2025-08" db="UniProtKB">
        <authorList>
            <consortium name="RefSeq"/>
        </authorList>
    </citation>
    <scope>IDENTIFICATION</scope>
    <source>
        <tissue evidence="2">Whole sample</tissue>
    </source>
</reference>
<name>A0A8B8E8X7_CRAVI</name>